<dbReference type="InterPro" id="IPR036388">
    <property type="entry name" value="WH-like_DNA-bd_sf"/>
</dbReference>
<dbReference type="Gene3D" id="1.10.1740.10">
    <property type="match status" value="1"/>
</dbReference>
<keyword evidence="5 6" id="KW-0804">Transcription</keyword>
<evidence type="ECO:0000256" key="4">
    <source>
        <dbReference type="ARBA" id="ARBA00023125"/>
    </source>
</evidence>
<dbReference type="SUPFAM" id="SSF88659">
    <property type="entry name" value="Sigma3 and sigma4 domains of RNA polymerase sigma factors"/>
    <property type="match status" value="1"/>
</dbReference>
<evidence type="ECO:0000256" key="1">
    <source>
        <dbReference type="ARBA" id="ARBA00010641"/>
    </source>
</evidence>
<dbReference type="InterPro" id="IPR039425">
    <property type="entry name" value="RNA_pol_sigma-70-like"/>
</dbReference>
<keyword evidence="4 6" id="KW-0238">DNA-binding</keyword>
<dbReference type="AlphaFoldDB" id="A0A4D7QEI8"/>
<dbReference type="Proteomes" id="UP000298588">
    <property type="component" value="Chromosome"/>
</dbReference>
<sequence>MALAYATSEPAVVATPIMSNTASKRLDGQSRAMPADMPARPRDIDDELLERIGQSDEQAYRLLVERHIDRAYALALRILRNGADAEDVVQDSLIKIWSHRGSWVAGRAKFSTWLYRVVTNRCLDLRRLPRTDDIDQAPDLADGRPDAVTALHRHEVTDLLGQAMGRLPDQQRVALTLSYYDDLSNGEIAEVMETTVSAVESLLKRGRQQLRKYLGRSEPDIRQSFTDD</sequence>
<evidence type="ECO:0000313" key="9">
    <source>
        <dbReference type="EMBL" id="QCK85578.1"/>
    </source>
</evidence>
<accession>A0A4D7QEI8</accession>
<dbReference type="GO" id="GO:0006352">
    <property type="term" value="P:DNA-templated transcription initiation"/>
    <property type="evidence" value="ECO:0007669"/>
    <property type="project" value="InterPro"/>
</dbReference>
<evidence type="ECO:0000256" key="2">
    <source>
        <dbReference type="ARBA" id="ARBA00023015"/>
    </source>
</evidence>
<dbReference type="NCBIfam" id="NF009190">
    <property type="entry name" value="PRK12538.1"/>
    <property type="match status" value="1"/>
</dbReference>
<protein>
    <recommendedName>
        <fullName evidence="6">RNA polymerase sigma factor</fullName>
    </recommendedName>
</protein>
<name>A0A4D7QEI8_9HYPH</name>
<dbReference type="CDD" id="cd06171">
    <property type="entry name" value="Sigma70_r4"/>
    <property type="match status" value="1"/>
</dbReference>
<dbReference type="EMBL" id="CP039865">
    <property type="protein sequence ID" value="QCK85578.1"/>
    <property type="molecule type" value="Genomic_DNA"/>
</dbReference>
<dbReference type="KEGG" id="paqt:E8L99_07250"/>
<dbReference type="NCBIfam" id="TIGR02937">
    <property type="entry name" value="sigma70-ECF"/>
    <property type="match status" value="1"/>
</dbReference>
<keyword evidence="3 6" id="KW-0731">Sigma factor</keyword>
<dbReference type="SUPFAM" id="SSF88946">
    <property type="entry name" value="Sigma2 domain of RNA polymerase sigma factors"/>
    <property type="match status" value="1"/>
</dbReference>
<proteinExistence type="inferred from homology"/>
<dbReference type="GO" id="GO:0003677">
    <property type="term" value="F:DNA binding"/>
    <property type="evidence" value="ECO:0007669"/>
    <property type="project" value="UniProtKB-KW"/>
</dbReference>
<evidence type="ECO:0000256" key="6">
    <source>
        <dbReference type="RuleBase" id="RU000716"/>
    </source>
</evidence>
<dbReference type="InterPro" id="IPR000838">
    <property type="entry name" value="RNA_pol_sigma70_ECF_CS"/>
</dbReference>
<dbReference type="PANTHER" id="PTHR43133">
    <property type="entry name" value="RNA POLYMERASE ECF-TYPE SIGMA FACTO"/>
    <property type="match status" value="1"/>
</dbReference>
<dbReference type="NCBIfam" id="NF004113">
    <property type="entry name" value="PRK05602.1"/>
    <property type="match status" value="1"/>
</dbReference>
<gene>
    <name evidence="9" type="ORF">E8L99_07250</name>
</gene>
<keyword evidence="10" id="KW-1185">Reference proteome</keyword>
<dbReference type="PANTHER" id="PTHR43133:SF8">
    <property type="entry name" value="RNA POLYMERASE SIGMA FACTOR HI_1459-RELATED"/>
    <property type="match status" value="1"/>
</dbReference>
<dbReference type="Pfam" id="PF08281">
    <property type="entry name" value="Sigma70_r4_2"/>
    <property type="match status" value="1"/>
</dbReference>
<dbReference type="InterPro" id="IPR013324">
    <property type="entry name" value="RNA_pol_sigma_r3/r4-like"/>
</dbReference>
<dbReference type="Gene3D" id="1.10.10.10">
    <property type="entry name" value="Winged helix-like DNA-binding domain superfamily/Winged helix DNA-binding domain"/>
    <property type="match status" value="1"/>
</dbReference>
<evidence type="ECO:0000259" key="8">
    <source>
        <dbReference type="Pfam" id="PF08281"/>
    </source>
</evidence>
<evidence type="ECO:0000256" key="5">
    <source>
        <dbReference type="ARBA" id="ARBA00023163"/>
    </source>
</evidence>
<dbReference type="InterPro" id="IPR007627">
    <property type="entry name" value="RNA_pol_sigma70_r2"/>
</dbReference>
<evidence type="ECO:0000259" key="7">
    <source>
        <dbReference type="Pfam" id="PF04542"/>
    </source>
</evidence>
<evidence type="ECO:0000256" key="3">
    <source>
        <dbReference type="ARBA" id="ARBA00023082"/>
    </source>
</evidence>
<reference evidence="9 10" key="1">
    <citation type="submission" date="2019-04" db="EMBL/GenBank/DDBJ databases">
        <title>Phreatobacter aquaticus sp. nov.</title>
        <authorList>
            <person name="Choi A."/>
            <person name="Baek K."/>
        </authorList>
    </citation>
    <scope>NUCLEOTIDE SEQUENCE [LARGE SCALE GENOMIC DNA]</scope>
    <source>
        <strain evidence="9 10">NMCR1094</strain>
    </source>
</reference>
<dbReference type="Pfam" id="PF04542">
    <property type="entry name" value="Sigma70_r2"/>
    <property type="match status" value="1"/>
</dbReference>
<keyword evidence="2 6" id="KW-0805">Transcription regulation</keyword>
<comment type="similarity">
    <text evidence="1 6">Belongs to the sigma-70 factor family. ECF subfamily.</text>
</comment>
<dbReference type="PROSITE" id="PS01063">
    <property type="entry name" value="SIGMA70_ECF"/>
    <property type="match status" value="1"/>
</dbReference>
<feature type="domain" description="RNA polymerase sigma factor 70 region 4 type 2" evidence="8">
    <location>
        <begin position="159"/>
        <end position="210"/>
    </location>
</feature>
<organism evidence="9 10">
    <name type="scientific">Phreatobacter aquaticus</name>
    <dbReference type="NCBI Taxonomy" id="2570229"/>
    <lineage>
        <taxon>Bacteria</taxon>
        <taxon>Pseudomonadati</taxon>
        <taxon>Pseudomonadota</taxon>
        <taxon>Alphaproteobacteria</taxon>
        <taxon>Hyphomicrobiales</taxon>
        <taxon>Phreatobacteraceae</taxon>
        <taxon>Phreatobacter</taxon>
    </lineage>
</organism>
<dbReference type="RefSeq" id="WP_137098912.1">
    <property type="nucleotide sequence ID" value="NZ_CP039865.1"/>
</dbReference>
<dbReference type="OrthoDB" id="9780326at2"/>
<dbReference type="GO" id="GO:0016987">
    <property type="term" value="F:sigma factor activity"/>
    <property type="evidence" value="ECO:0007669"/>
    <property type="project" value="UniProtKB-KW"/>
</dbReference>
<dbReference type="InterPro" id="IPR013325">
    <property type="entry name" value="RNA_pol_sigma_r2"/>
</dbReference>
<dbReference type="InterPro" id="IPR014284">
    <property type="entry name" value="RNA_pol_sigma-70_dom"/>
</dbReference>
<feature type="domain" description="RNA polymerase sigma-70 region 2" evidence="7">
    <location>
        <begin position="63"/>
        <end position="127"/>
    </location>
</feature>
<evidence type="ECO:0000313" key="10">
    <source>
        <dbReference type="Proteomes" id="UP000298588"/>
    </source>
</evidence>
<dbReference type="InterPro" id="IPR013249">
    <property type="entry name" value="RNA_pol_sigma70_r4_t2"/>
</dbReference>